<evidence type="ECO:0000256" key="18">
    <source>
        <dbReference type="ARBA" id="ARBA00029586"/>
    </source>
</evidence>
<keyword evidence="15" id="KW-0411">Iron-sulfur</keyword>
<comment type="subcellular location">
    <subcellularLocation>
        <location evidence="2">Cell membrane</location>
        <topology evidence="2">Multi-pass membrane protein</topology>
    </subcellularLocation>
</comment>
<dbReference type="Proteomes" id="UP001501490">
    <property type="component" value="Unassembled WGS sequence"/>
</dbReference>
<evidence type="ECO:0000256" key="10">
    <source>
        <dbReference type="ARBA" id="ARBA00022723"/>
    </source>
</evidence>
<dbReference type="Gene3D" id="2.102.10.10">
    <property type="entry name" value="Rieske [2Fe-2S] iron-sulphur domain"/>
    <property type="match status" value="1"/>
</dbReference>
<evidence type="ECO:0000256" key="8">
    <source>
        <dbReference type="ARBA" id="ARBA00022692"/>
    </source>
</evidence>
<sequence length="380" mass="41252">MSHGTHEGHGTGSGHGTHEGQPELESASHGELAVAYDPERFPVPDPGLEEHLPRLADVDEKAADRATRQVATMFGLVPLLCVAFVVVYFAVPSNVTIDFGPLHSNAQHVLFGLTLGFAILLLGMGAIQWARTLMGDKEIVDIRHPMVSTDEARESVMEDVNEGLAETQLTRRKVIGRSLIGAVAALGLPILVGLADLGPWPTKGERERTIEDTIWAPGIRLVNDVTYTPIKATDLVIGQLVNGQPENLQDLHGTEFLQAKAKCSIIVVRMNPNTIKIPNSRRDWQVGGILCYSKICTHVGCPISLWEQQTHHLLCPCHQSTFDLGDSGVVVFGPAARALPQLPITTDAEGYLIARSGFTVPVGPSYFERDSRNDFVEGDN</sequence>
<evidence type="ECO:0000313" key="24">
    <source>
        <dbReference type="EMBL" id="GAA3618237.1"/>
    </source>
</evidence>
<feature type="domain" description="Rieske" evidence="23">
    <location>
        <begin position="287"/>
        <end position="353"/>
    </location>
</feature>
<dbReference type="InterPro" id="IPR005805">
    <property type="entry name" value="Rieske_Fe-S_prot_C"/>
</dbReference>
<organism evidence="24 25">
    <name type="scientific">Microlunatus ginsengisoli</name>
    <dbReference type="NCBI Taxonomy" id="363863"/>
    <lineage>
        <taxon>Bacteria</taxon>
        <taxon>Bacillati</taxon>
        <taxon>Actinomycetota</taxon>
        <taxon>Actinomycetes</taxon>
        <taxon>Propionibacteriales</taxon>
        <taxon>Propionibacteriaceae</taxon>
        <taxon>Microlunatus</taxon>
    </lineage>
</organism>
<keyword evidence="17" id="KW-1015">Disulfide bond</keyword>
<feature type="transmembrane region" description="Helical" evidence="22">
    <location>
        <begin position="110"/>
        <end position="130"/>
    </location>
</feature>
<evidence type="ECO:0000256" key="6">
    <source>
        <dbReference type="ARBA" id="ARBA00022475"/>
    </source>
</evidence>
<keyword evidence="9" id="KW-0001">2Fe-2S</keyword>
<keyword evidence="7" id="KW-0679">Respiratory chain</keyword>
<evidence type="ECO:0000256" key="5">
    <source>
        <dbReference type="ARBA" id="ARBA00022448"/>
    </source>
</evidence>
<evidence type="ECO:0000256" key="19">
    <source>
        <dbReference type="ARBA" id="ARBA00032409"/>
    </source>
</evidence>
<keyword evidence="12 22" id="KW-1133">Transmembrane helix</keyword>
<evidence type="ECO:0000256" key="2">
    <source>
        <dbReference type="ARBA" id="ARBA00004651"/>
    </source>
</evidence>
<dbReference type="PRINTS" id="PR00162">
    <property type="entry name" value="RIESKE"/>
</dbReference>
<comment type="caution">
    <text evidence="24">The sequence shown here is derived from an EMBL/GenBank/DDBJ whole genome shotgun (WGS) entry which is preliminary data.</text>
</comment>
<dbReference type="Pfam" id="PF19297">
    <property type="entry name" value="QcrA_N"/>
    <property type="match status" value="1"/>
</dbReference>
<keyword evidence="8 22" id="KW-0812">Transmembrane</keyword>
<evidence type="ECO:0000256" key="3">
    <source>
        <dbReference type="ARBA" id="ARBA00010651"/>
    </source>
</evidence>
<dbReference type="PROSITE" id="PS51296">
    <property type="entry name" value="RIESKE"/>
    <property type="match status" value="1"/>
</dbReference>
<evidence type="ECO:0000256" key="12">
    <source>
        <dbReference type="ARBA" id="ARBA00022989"/>
    </source>
</evidence>
<evidence type="ECO:0000256" key="20">
    <source>
        <dbReference type="ARBA" id="ARBA00034078"/>
    </source>
</evidence>
<dbReference type="EMBL" id="BAABAB010000014">
    <property type="protein sequence ID" value="GAA3618237.1"/>
    <property type="molecule type" value="Genomic_DNA"/>
</dbReference>
<dbReference type="SUPFAM" id="SSF50022">
    <property type="entry name" value="ISP domain"/>
    <property type="match status" value="1"/>
</dbReference>
<keyword evidence="25" id="KW-1185">Reference proteome</keyword>
<dbReference type="CDD" id="cd03467">
    <property type="entry name" value="Rieske"/>
    <property type="match status" value="1"/>
</dbReference>
<dbReference type="InterPro" id="IPR017941">
    <property type="entry name" value="Rieske_2Fe-2S"/>
</dbReference>
<keyword evidence="16 22" id="KW-0472">Membrane</keyword>
<evidence type="ECO:0000259" key="23">
    <source>
        <dbReference type="PROSITE" id="PS51296"/>
    </source>
</evidence>
<dbReference type="InterPro" id="IPR014349">
    <property type="entry name" value="Rieske_Fe-S_prot"/>
</dbReference>
<feature type="transmembrane region" description="Helical" evidence="22">
    <location>
        <begin position="179"/>
        <end position="200"/>
    </location>
</feature>
<dbReference type="InterPro" id="IPR036922">
    <property type="entry name" value="Rieske_2Fe-2S_sf"/>
</dbReference>
<evidence type="ECO:0000256" key="9">
    <source>
        <dbReference type="ARBA" id="ARBA00022714"/>
    </source>
</evidence>
<evidence type="ECO:0000313" key="25">
    <source>
        <dbReference type="Proteomes" id="UP001501490"/>
    </source>
</evidence>
<evidence type="ECO:0000256" key="15">
    <source>
        <dbReference type="ARBA" id="ARBA00023014"/>
    </source>
</evidence>
<dbReference type="InterPro" id="IPR045603">
    <property type="entry name" value="QcrA_N"/>
</dbReference>
<evidence type="ECO:0000256" key="13">
    <source>
        <dbReference type="ARBA" id="ARBA00023002"/>
    </source>
</evidence>
<evidence type="ECO:0000256" key="7">
    <source>
        <dbReference type="ARBA" id="ARBA00022660"/>
    </source>
</evidence>
<reference evidence="25" key="1">
    <citation type="journal article" date="2019" name="Int. J. Syst. Evol. Microbiol.">
        <title>The Global Catalogue of Microorganisms (GCM) 10K type strain sequencing project: providing services to taxonomists for standard genome sequencing and annotation.</title>
        <authorList>
            <consortium name="The Broad Institute Genomics Platform"/>
            <consortium name="The Broad Institute Genome Sequencing Center for Infectious Disease"/>
            <person name="Wu L."/>
            <person name="Ma J."/>
        </authorList>
    </citation>
    <scope>NUCLEOTIDE SEQUENCE [LARGE SCALE GENOMIC DNA]</scope>
    <source>
        <strain evidence="25">JCM 16929</strain>
    </source>
</reference>
<evidence type="ECO:0000256" key="17">
    <source>
        <dbReference type="ARBA" id="ARBA00023157"/>
    </source>
</evidence>
<evidence type="ECO:0000256" key="4">
    <source>
        <dbReference type="ARBA" id="ARBA00015816"/>
    </source>
</evidence>
<keyword evidence="6" id="KW-1003">Cell membrane</keyword>
<keyword evidence="11" id="KW-0249">Electron transport</keyword>
<evidence type="ECO:0000256" key="16">
    <source>
        <dbReference type="ARBA" id="ARBA00023136"/>
    </source>
</evidence>
<accession>A0ABP6ZW17</accession>
<dbReference type="RefSeq" id="WP_344804100.1">
    <property type="nucleotide sequence ID" value="NZ_BAABAB010000014.1"/>
</dbReference>
<dbReference type="PANTHER" id="PTHR10134">
    <property type="entry name" value="CYTOCHROME B-C1 COMPLEX SUBUNIT RIESKE, MITOCHONDRIAL"/>
    <property type="match status" value="1"/>
</dbReference>
<keyword evidence="14" id="KW-0408">Iron</keyword>
<keyword evidence="10" id="KW-0479">Metal-binding</keyword>
<evidence type="ECO:0000256" key="21">
    <source>
        <dbReference type="SAM" id="MobiDB-lite"/>
    </source>
</evidence>
<evidence type="ECO:0000256" key="11">
    <source>
        <dbReference type="ARBA" id="ARBA00022982"/>
    </source>
</evidence>
<protein>
    <recommendedName>
        <fullName evidence="4">Cytochrome bc1 complex Rieske iron-sulfur subunit</fullName>
    </recommendedName>
    <alternativeName>
        <fullName evidence="18">Cytochrome bc1 reductase complex subunit QcrA</fullName>
    </alternativeName>
    <alternativeName>
        <fullName evidence="19">Rieske iron-sulfur protein</fullName>
    </alternativeName>
</protein>
<evidence type="ECO:0000256" key="14">
    <source>
        <dbReference type="ARBA" id="ARBA00023004"/>
    </source>
</evidence>
<feature type="region of interest" description="Disordered" evidence="21">
    <location>
        <begin position="1"/>
        <end position="29"/>
    </location>
</feature>
<dbReference type="Pfam" id="PF00355">
    <property type="entry name" value="Rieske"/>
    <property type="match status" value="1"/>
</dbReference>
<evidence type="ECO:0000256" key="1">
    <source>
        <dbReference type="ARBA" id="ARBA00002494"/>
    </source>
</evidence>
<comment type="similarity">
    <text evidence="3">Belongs to the Rieske iron-sulfur protein family.</text>
</comment>
<evidence type="ECO:0000256" key="22">
    <source>
        <dbReference type="SAM" id="Phobius"/>
    </source>
</evidence>
<comment type="cofactor">
    <cofactor evidence="20">
        <name>[2Fe-2S] cluster</name>
        <dbReference type="ChEBI" id="CHEBI:190135"/>
    </cofactor>
</comment>
<name>A0ABP6ZW17_9ACTN</name>
<keyword evidence="13" id="KW-0560">Oxidoreductase</keyword>
<gene>
    <name evidence="24" type="ORF">GCM10022236_20670</name>
</gene>
<feature type="transmembrane region" description="Helical" evidence="22">
    <location>
        <begin position="70"/>
        <end position="90"/>
    </location>
</feature>
<comment type="function">
    <text evidence="1">Iron-sulfur subunit of the cytochrome bc1 complex, an essential component of the respiratory electron transport chain required for ATP synthesis. The bc1 complex catalyzes the oxidation of menaquinol and the reduction of cytochrome c in the respiratory chain. The bc1 complex operates through a Q-cycle mechanism that couples electron transfer to generation of the proton gradient that drives ATP synthesis.</text>
</comment>
<keyword evidence="5" id="KW-0813">Transport</keyword>
<proteinExistence type="inferred from homology"/>